<proteinExistence type="predicted"/>
<dbReference type="EMBL" id="OU015569">
    <property type="protein sequence ID" value="CAG5099874.1"/>
    <property type="molecule type" value="Genomic_DNA"/>
</dbReference>
<sequence>MSDDGEPTELGENGKFKIIETIYEHEPRMVYICEDKTRPNQKVRIKAIPICHQNDFKTAQNEAELTFILEGSPFIVRFMELFEYGNSFVDTIKCIVTEQVNGPLLEDFLDEKTAKNQKLSDREGHIMCAQLVSAVSFCHSRNVVHRGISPANIWVKNDNLSIKLGDFSSAKQIEGTMMYQKTKTAKFRYSSKKKNGQSSGNRRLRYIYNFDRAPESSQEMQKLTFSADSWTVGVCISYISSGYHPFGGKNLEERLKYFEHYKRRPEKLENGLDPLVSNCILRDPDKRIPNACLMKDDPVLKPIIHQLDLGIKPVFLKDHSEQNSDIELLQQELLMIKNQNKELMKQNEILTTRLSQQGDYVNPVPAANYGGYADDRDYE</sequence>
<organism evidence="2 3">
    <name type="scientific">Oikopleura dioica</name>
    <name type="common">Tunicate</name>
    <dbReference type="NCBI Taxonomy" id="34765"/>
    <lineage>
        <taxon>Eukaryota</taxon>
        <taxon>Metazoa</taxon>
        <taxon>Chordata</taxon>
        <taxon>Tunicata</taxon>
        <taxon>Appendicularia</taxon>
        <taxon>Copelata</taxon>
        <taxon>Oikopleuridae</taxon>
        <taxon>Oikopleura</taxon>
    </lineage>
</organism>
<dbReference type="SMART" id="SM00220">
    <property type="entry name" value="S_TKc"/>
    <property type="match status" value="1"/>
</dbReference>
<accession>A0ABN7SLV5</accession>
<dbReference type="Proteomes" id="UP001158576">
    <property type="component" value="Chromosome XSR"/>
</dbReference>
<dbReference type="SUPFAM" id="SSF56112">
    <property type="entry name" value="Protein kinase-like (PK-like)"/>
    <property type="match status" value="1"/>
</dbReference>
<name>A0ABN7SLV5_OIKDI</name>
<evidence type="ECO:0000259" key="1">
    <source>
        <dbReference type="PROSITE" id="PS50011"/>
    </source>
</evidence>
<dbReference type="Pfam" id="PF00069">
    <property type="entry name" value="Pkinase"/>
    <property type="match status" value="1"/>
</dbReference>
<protein>
    <submittedName>
        <fullName evidence="2">Oidioi.mRNA.OKI2018_I69.XSR.g16728.t1.cds</fullName>
    </submittedName>
</protein>
<dbReference type="PROSITE" id="PS50011">
    <property type="entry name" value="PROTEIN_KINASE_DOM"/>
    <property type="match status" value="1"/>
</dbReference>
<evidence type="ECO:0000313" key="3">
    <source>
        <dbReference type="Proteomes" id="UP001158576"/>
    </source>
</evidence>
<reference evidence="2 3" key="1">
    <citation type="submission" date="2021-04" db="EMBL/GenBank/DDBJ databases">
        <authorList>
            <person name="Bliznina A."/>
        </authorList>
    </citation>
    <scope>NUCLEOTIDE SEQUENCE [LARGE SCALE GENOMIC DNA]</scope>
</reference>
<feature type="domain" description="Protein kinase" evidence="1">
    <location>
        <begin position="16"/>
        <end position="300"/>
    </location>
</feature>
<dbReference type="InterPro" id="IPR011009">
    <property type="entry name" value="Kinase-like_dom_sf"/>
</dbReference>
<gene>
    <name evidence="2" type="ORF">OKIOD_LOCUS8286</name>
</gene>
<dbReference type="PANTHER" id="PTHR44167:SF18">
    <property type="entry name" value="PROTEIN KINASE DOMAIN-CONTAINING PROTEIN"/>
    <property type="match status" value="1"/>
</dbReference>
<dbReference type="Gene3D" id="1.10.510.10">
    <property type="entry name" value="Transferase(Phosphotransferase) domain 1"/>
    <property type="match status" value="1"/>
</dbReference>
<dbReference type="PANTHER" id="PTHR44167">
    <property type="entry name" value="OVARIAN-SPECIFIC SERINE/THREONINE-PROTEIN KINASE LOK-RELATED"/>
    <property type="match status" value="1"/>
</dbReference>
<keyword evidence="3" id="KW-1185">Reference proteome</keyword>
<evidence type="ECO:0000313" key="2">
    <source>
        <dbReference type="EMBL" id="CAG5099874.1"/>
    </source>
</evidence>
<dbReference type="InterPro" id="IPR000719">
    <property type="entry name" value="Prot_kinase_dom"/>
</dbReference>